<feature type="transmembrane region" description="Helical" evidence="1">
    <location>
        <begin position="344"/>
        <end position="364"/>
    </location>
</feature>
<keyword evidence="1" id="KW-0472">Membrane</keyword>
<feature type="domain" description="DUF7755" evidence="2">
    <location>
        <begin position="95"/>
        <end position="237"/>
    </location>
</feature>
<dbReference type="Pfam" id="PF24938">
    <property type="entry name" value="DUF7755"/>
    <property type="match status" value="1"/>
</dbReference>
<dbReference type="STRING" id="3827.A0A1S2YG72"/>
<dbReference type="InterPro" id="IPR056657">
    <property type="entry name" value="DUF7755"/>
</dbReference>
<reference evidence="3" key="1">
    <citation type="journal article" date="2013" name="Nat. Biotechnol.">
        <title>Draft genome sequence of chickpea (Cicer arietinum) provides a resource for trait improvement.</title>
        <authorList>
            <person name="Varshney R.K."/>
            <person name="Song C."/>
            <person name="Saxena R.K."/>
            <person name="Azam S."/>
            <person name="Yu S."/>
            <person name="Sharpe A.G."/>
            <person name="Cannon S."/>
            <person name="Baek J."/>
            <person name="Rosen B.D."/>
            <person name="Tar'an B."/>
            <person name="Millan T."/>
            <person name="Zhang X."/>
            <person name="Ramsay L.D."/>
            <person name="Iwata A."/>
            <person name="Wang Y."/>
            <person name="Nelson W."/>
            <person name="Farmer A.D."/>
            <person name="Gaur P.M."/>
            <person name="Soderlund C."/>
            <person name="Penmetsa R.V."/>
            <person name="Xu C."/>
            <person name="Bharti A.K."/>
            <person name="He W."/>
            <person name="Winter P."/>
            <person name="Zhao S."/>
            <person name="Hane J.K."/>
            <person name="Carrasquilla-Garcia N."/>
            <person name="Condie J.A."/>
            <person name="Upadhyaya H.D."/>
            <person name="Luo M.C."/>
            <person name="Thudi M."/>
            <person name="Gowda C.L."/>
            <person name="Singh N.P."/>
            <person name="Lichtenzveig J."/>
            <person name="Gali K.K."/>
            <person name="Rubio J."/>
            <person name="Nadarajan N."/>
            <person name="Dolezel J."/>
            <person name="Bansal K.C."/>
            <person name="Xu X."/>
            <person name="Edwards D."/>
            <person name="Zhang G."/>
            <person name="Kahl G."/>
            <person name="Gil J."/>
            <person name="Singh K.B."/>
            <person name="Datta S.K."/>
            <person name="Jackson S.A."/>
            <person name="Wang J."/>
            <person name="Cook D.R."/>
        </authorList>
    </citation>
    <scope>NUCLEOTIDE SEQUENCE [LARGE SCALE GENOMIC DNA]</scope>
    <source>
        <strain evidence="3">cv. CDC Frontier</strain>
    </source>
</reference>
<evidence type="ECO:0000313" key="4">
    <source>
        <dbReference type="RefSeq" id="XP_004504332.1"/>
    </source>
</evidence>
<evidence type="ECO:0000313" key="3">
    <source>
        <dbReference type="Proteomes" id="UP000087171"/>
    </source>
</evidence>
<dbReference type="PaxDb" id="3827-XP_004504332.1"/>
<keyword evidence="1" id="KW-1133">Transmembrane helix</keyword>
<organism evidence="3 4">
    <name type="scientific">Cicer arietinum</name>
    <name type="common">Chickpea</name>
    <name type="synonym">Garbanzo</name>
    <dbReference type="NCBI Taxonomy" id="3827"/>
    <lineage>
        <taxon>Eukaryota</taxon>
        <taxon>Viridiplantae</taxon>
        <taxon>Streptophyta</taxon>
        <taxon>Embryophyta</taxon>
        <taxon>Tracheophyta</taxon>
        <taxon>Spermatophyta</taxon>
        <taxon>Magnoliopsida</taxon>
        <taxon>eudicotyledons</taxon>
        <taxon>Gunneridae</taxon>
        <taxon>Pentapetalae</taxon>
        <taxon>rosids</taxon>
        <taxon>fabids</taxon>
        <taxon>Fabales</taxon>
        <taxon>Fabaceae</taxon>
        <taxon>Papilionoideae</taxon>
        <taxon>50 kb inversion clade</taxon>
        <taxon>NPAAA clade</taxon>
        <taxon>Hologalegina</taxon>
        <taxon>IRL clade</taxon>
        <taxon>Cicereae</taxon>
        <taxon>Cicer</taxon>
    </lineage>
</organism>
<dbReference type="AlphaFoldDB" id="A0A1S2YG72"/>
<dbReference type="eggNOG" id="ENOG502QU7R">
    <property type="taxonomic scope" value="Eukaryota"/>
</dbReference>
<protein>
    <submittedName>
        <fullName evidence="4">Uncharacterized protein LOC101509324</fullName>
    </submittedName>
</protein>
<dbReference type="OrthoDB" id="2018869at2759"/>
<accession>A0A1S2YG72</accession>
<dbReference type="Proteomes" id="UP000087171">
    <property type="component" value="Chromosome Ca6"/>
</dbReference>
<proteinExistence type="predicted"/>
<feature type="transmembrane region" description="Helical" evidence="1">
    <location>
        <begin position="384"/>
        <end position="403"/>
    </location>
</feature>
<keyword evidence="3" id="KW-1185">Reference proteome</keyword>
<dbReference type="GeneID" id="101509324"/>
<keyword evidence="1" id="KW-0812">Transmembrane</keyword>
<feature type="transmembrane region" description="Helical" evidence="1">
    <location>
        <begin position="304"/>
        <end position="323"/>
    </location>
</feature>
<dbReference type="KEGG" id="cam:101509324"/>
<dbReference type="PANTHER" id="PTHR36330:SF2">
    <property type="entry name" value="LIPASE_LIPOOXYGENASE, PLAT_LH2 FAMILY PROTEIN"/>
    <property type="match status" value="1"/>
</dbReference>
<reference evidence="4" key="2">
    <citation type="submission" date="2025-08" db="UniProtKB">
        <authorList>
            <consortium name="RefSeq"/>
        </authorList>
    </citation>
    <scope>IDENTIFICATION</scope>
    <source>
        <tissue evidence="4">Etiolated seedlings</tissue>
    </source>
</reference>
<sequence>METIPVNTMIPSTSLTHIQNKHIGSPIRPLITTKTSTQYRNFRFAIHAKFSDTNFQDFRSYARPSGLLPASEVKVYTNTSFENILSSLREDRTKSLFRVKLGTSNLYGSNISDFNAGILLCLIDENGNSILQRIPVSLMTSESEDILHFQRGSVDEFIFEGPKFARLEALWVSVESGQWRLGSISLTAISCESQPMLTKEAVQPQYTGYQYDFQVEDALLGEGSDLSMLELRPSLVTQLEGTDPISLLNKGLLYESTLLLPSPKISKEESTMEYANLKFSLLFYDAVLILFGTSIASLSAGENIGFAFFIGGIGGFLYLLLLQRYVDGLPGSKLISSNKRGTDALFRGLKGPIVSVALAIGLAVFVLKYSSGDDFEVILTPKDLIVGMMGFLACKVSVVLAAFKPITLGKKLPSDI</sequence>
<evidence type="ECO:0000256" key="1">
    <source>
        <dbReference type="SAM" id="Phobius"/>
    </source>
</evidence>
<gene>
    <name evidence="4" type="primary">LOC101509324</name>
</gene>
<evidence type="ECO:0000259" key="2">
    <source>
        <dbReference type="Pfam" id="PF24938"/>
    </source>
</evidence>
<dbReference type="RefSeq" id="XP_004504332.1">
    <property type="nucleotide sequence ID" value="XM_004504275.3"/>
</dbReference>
<feature type="transmembrane region" description="Helical" evidence="1">
    <location>
        <begin position="281"/>
        <end position="298"/>
    </location>
</feature>
<dbReference type="PANTHER" id="PTHR36330">
    <property type="entry name" value="LIPASE/LIPOOXYGENASE, PLAT/LH2 FAMILY PROTEIN"/>
    <property type="match status" value="1"/>
</dbReference>
<name>A0A1S2YG72_CICAR</name>